<feature type="transmembrane region" description="Helical" evidence="7">
    <location>
        <begin position="324"/>
        <end position="346"/>
    </location>
</feature>
<keyword evidence="2" id="KW-1003">Cell membrane</keyword>
<dbReference type="GO" id="GO:0022857">
    <property type="term" value="F:transmembrane transporter activity"/>
    <property type="evidence" value="ECO:0007669"/>
    <property type="project" value="InterPro"/>
</dbReference>
<feature type="region of interest" description="Disordered" evidence="6">
    <location>
        <begin position="1"/>
        <end position="35"/>
    </location>
</feature>
<feature type="transmembrane region" description="Helical" evidence="7">
    <location>
        <begin position="225"/>
        <end position="248"/>
    </location>
</feature>
<feature type="compositionally biased region" description="Low complexity" evidence="6">
    <location>
        <begin position="1"/>
        <end position="22"/>
    </location>
</feature>
<feature type="transmembrane region" description="Helical" evidence="7">
    <location>
        <begin position="55"/>
        <end position="74"/>
    </location>
</feature>
<dbReference type="GO" id="GO:0005886">
    <property type="term" value="C:plasma membrane"/>
    <property type="evidence" value="ECO:0007669"/>
    <property type="project" value="UniProtKB-SubCell"/>
</dbReference>
<protein>
    <recommendedName>
        <fullName evidence="10">ABC transporter permease</fullName>
    </recommendedName>
</protein>
<feature type="transmembrane region" description="Helical" evidence="7">
    <location>
        <begin position="276"/>
        <end position="296"/>
    </location>
</feature>
<accession>A0A7K1FGN0</accession>
<dbReference type="RefSeq" id="WP_154767113.1">
    <property type="nucleotide sequence ID" value="NZ_WLYK01000001.1"/>
</dbReference>
<sequence>MSTGTTPDAATGAASLTKPSPAGEGGTGAPAPKENPVGRAGRAVFAWFGTRQLPVIVLLSVITGLVISSVLVILTSEPLRVAWGGFFRYPGNALSKTGDQLGSFYSGLFKGSIVDPTALGAAFSDPSTANWRKALTPFANTITAAVPLAIAGVGLSICYRAGAFNIGSHAQIVGGGIGASWVGFSWPDMPWLPHVLLAFLAAAIGGAICGLIPGLLKAWTGASEVIVTIMLNYVLANFLIFLLSSTFFKVEGRGIDNPIGKTTVESASLTSMFPAFPVNAGLVVALLVVIFASLLLSRSRLGFEMQIAGAGTRAATVAGIKGKAVFVSAFVISGAVIGLAGGVQVLGVSHQLAIGFGTDIGTIAILVAFVGNISPWGAAAAALLYGALQAGGISAQLASGVSYQLTGVMQALIVMFVTAPALIAAIYRLRLRTSFLGGVR</sequence>
<evidence type="ECO:0000256" key="3">
    <source>
        <dbReference type="ARBA" id="ARBA00022692"/>
    </source>
</evidence>
<reference evidence="8 9" key="1">
    <citation type="submission" date="2019-11" db="EMBL/GenBank/DDBJ databases">
        <authorList>
            <person name="Jiang L.-Q."/>
        </authorList>
    </citation>
    <scope>NUCLEOTIDE SEQUENCE [LARGE SCALE GENOMIC DNA]</scope>
    <source>
        <strain evidence="8 9">YIM 132087</strain>
    </source>
</reference>
<proteinExistence type="predicted"/>
<evidence type="ECO:0008006" key="10">
    <source>
        <dbReference type="Google" id="ProtNLM"/>
    </source>
</evidence>
<keyword evidence="5 7" id="KW-0472">Membrane</keyword>
<gene>
    <name evidence="8" type="ORF">GIS00_04550</name>
</gene>
<feature type="transmembrane region" description="Helical" evidence="7">
    <location>
        <begin position="407"/>
        <end position="427"/>
    </location>
</feature>
<keyword evidence="3 7" id="KW-0812">Transmembrane</keyword>
<dbReference type="Pfam" id="PF02653">
    <property type="entry name" value="BPD_transp_2"/>
    <property type="match status" value="1"/>
</dbReference>
<name>A0A7K1FGN0_9ACTN</name>
<evidence type="ECO:0000313" key="9">
    <source>
        <dbReference type="Proteomes" id="UP000460221"/>
    </source>
</evidence>
<evidence type="ECO:0000256" key="6">
    <source>
        <dbReference type="SAM" id="MobiDB-lite"/>
    </source>
</evidence>
<evidence type="ECO:0000256" key="2">
    <source>
        <dbReference type="ARBA" id="ARBA00022475"/>
    </source>
</evidence>
<feature type="transmembrane region" description="Helical" evidence="7">
    <location>
        <begin position="138"/>
        <end position="159"/>
    </location>
</feature>
<dbReference type="PANTHER" id="PTHR47089">
    <property type="entry name" value="ABC TRANSPORTER, PERMEASE PROTEIN"/>
    <property type="match status" value="1"/>
</dbReference>
<dbReference type="InterPro" id="IPR001851">
    <property type="entry name" value="ABC_transp_permease"/>
</dbReference>
<comment type="subcellular location">
    <subcellularLocation>
        <location evidence="1">Cell membrane</location>
        <topology evidence="1">Multi-pass membrane protein</topology>
    </subcellularLocation>
</comment>
<evidence type="ECO:0000256" key="4">
    <source>
        <dbReference type="ARBA" id="ARBA00022989"/>
    </source>
</evidence>
<feature type="transmembrane region" description="Helical" evidence="7">
    <location>
        <begin position="196"/>
        <end position="216"/>
    </location>
</feature>
<dbReference type="AlphaFoldDB" id="A0A7K1FGN0"/>
<keyword evidence="4 7" id="KW-1133">Transmembrane helix</keyword>
<dbReference type="EMBL" id="WLYK01000001">
    <property type="protein sequence ID" value="MTD13216.1"/>
    <property type="molecule type" value="Genomic_DNA"/>
</dbReference>
<evidence type="ECO:0000256" key="1">
    <source>
        <dbReference type="ARBA" id="ARBA00004651"/>
    </source>
</evidence>
<keyword evidence="9" id="KW-1185">Reference proteome</keyword>
<feature type="transmembrane region" description="Helical" evidence="7">
    <location>
        <begin position="166"/>
        <end position="184"/>
    </location>
</feature>
<dbReference type="Proteomes" id="UP000460221">
    <property type="component" value="Unassembled WGS sequence"/>
</dbReference>
<evidence type="ECO:0000256" key="5">
    <source>
        <dbReference type="ARBA" id="ARBA00023136"/>
    </source>
</evidence>
<dbReference type="PANTHER" id="PTHR47089:SF1">
    <property type="entry name" value="GUANOSINE ABC TRANSPORTER PERMEASE PROTEIN NUPP"/>
    <property type="match status" value="1"/>
</dbReference>
<organism evidence="8 9">
    <name type="scientific">Nakamurella alba</name>
    <dbReference type="NCBI Taxonomy" id="2665158"/>
    <lineage>
        <taxon>Bacteria</taxon>
        <taxon>Bacillati</taxon>
        <taxon>Actinomycetota</taxon>
        <taxon>Actinomycetes</taxon>
        <taxon>Nakamurellales</taxon>
        <taxon>Nakamurellaceae</taxon>
        <taxon>Nakamurella</taxon>
    </lineage>
</organism>
<comment type="caution">
    <text evidence="8">The sequence shown here is derived from an EMBL/GenBank/DDBJ whole genome shotgun (WGS) entry which is preliminary data.</text>
</comment>
<evidence type="ECO:0000256" key="7">
    <source>
        <dbReference type="SAM" id="Phobius"/>
    </source>
</evidence>
<evidence type="ECO:0000313" key="8">
    <source>
        <dbReference type="EMBL" id="MTD13216.1"/>
    </source>
</evidence>
<dbReference type="CDD" id="cd06580">
    <property type="entry name" value="TM_PBP1_transp_TpRbsC_like"/>
    <property type="match status" value="1"/>
</dbReference>